<dbReference type="EMBL" id="LCTV02000017">
    <property type="protein sequence ID" value="PRQ69974.1"/>
    <property type="molecule type" value="Genomic_DNA"/>
</dbReference>
<protein>
    <submittedName>
        <fullName evidence="1 2">Mucin-5AC</fullName>
    </submittedName>
</protein>
<proteinExistence type="predicted"/>
<evidence type="ECO:0000313" key="1">
    <source>
        <dbReference type="EMBL" id="CTR11357.1"/>
    </source>
</evidence>
<dbReference type="OrthoDB" id="10280968at2759"/>
<evidence type="ECO:0000313" key="3">
    <source>
        <dbReference type="Proteomes" id="UP000199069"/>
    </source>
</evidence>
<gene>
    <name evidence="1" type="primary">FGENESH: predicted gene_17.76</name>
    <name evidence="2" type="ORF">AAT19DRAFT_11627</name>
    <name evidence="1" type="ORF">BN2166_0072180</name>
</gene>
<dbReference type="AlphaFoldDB" id="A0A0K3CRM7"/>
<sequence>MQSAERSRNSFRTCLRRLRVPARFEASAPPPPYSPPASPLVESKKDLRGTLPLNIIFFDIPTPITITENNSREWVKALRDFAYSSVHHDQLAKVLGRVLGEAWDRLDAESRPRRRPACEDVVNYLRQSFPEYRDACTYRLLFHIYFAHQLARAVARYLLGIPEAGSSTSHPALLYPDIGFALEAQLHGAFLLFQCSEDRLSFDLRRDHAFFIEDPSRPGSAYVLPDDVLTDWANDVVEDLSNNCILRKPAIDFSLPKSSTHARLDRLGLLVHRLKGTRGWLLEVCVVGDRSVQRLAQEERDSS</sequence>
<accession>A0A0K3CRM7</accession>
<reference evidence="1 3" key="1">
    <citation type="submission" date="2015-07" db="EMBL/GenBank/DDBJ databases">
        <authorList>
            <person name="Cajimat M.N.B."/>
            <person name="Milazzo M.L."/>
            <person name="Fulhorst C.F."/>
        </authorList>
    </citation>
    <scope>NUCLEOTIDE SEQUENCE [LARGE SCALE GENOMIC DNA]</scope>
    <source>
        <strain evidence="1">Single colony</strain>
    </source>
</reference>
<dbReference type="Proteomes" id="UP000239560">
    <property type="component" value="Unassembled WGS sequence"/>
</dbReference>
<organism evidence="1 3">
    <name type="scientific">Rhodotorula toruloides</name>
    <name type="common">Yeast</name>
    <name type="synonym">Rhodosporidium toruloides</name>
    <dbReference type="NCBI Taxonomy" id="5286"/>
    <lineage>
        <taxon>Eukaryota</taxon>
        <taxon>Fungi</taxon>
        <taxon>Dikarya</taxon>
        <taxon>Basidiomycota</taxon>
        <taxon>Pucciniomycotina</taxon>
        <taxon>Microbotryomycetes</taxon>
        <taxon>Sporidiobolales</taxon>
        <taxon>Sporidiobolaceae</taxon>
        <taxon>Rhodotorula</taxon>
    </lineage>
</organism>
<keyword evidence="3" id="KW-1185">Reference proteome</keyword>
<reference evidence="2 4" key="2">
    <citation type="journal article" date="2018" name="Elife">
        <title>Functional genomics of lipid metabolism in the oleaginous yeast Rhodosporidium toruloides.</title>
        <authorList>
            <person name="Coradetti S.T."/>
            <person name="Pinel D."/>
            <person name="Geiselman G."/>
            <person name="Ito M."/>
            <person name="Mondo S."/>
            <person name="Reilly M.C."/>
            <person name="Cheng Y.F."/>
            <person name="Bauer S."/>
            <person name="Grigoriev I."/>
            <person name="Gladden J.M."/>
            <person name="Simmons B.A."/>
            <person name="Brem R."/>
            <person name="Arkin A.P."/>
            <person name="Skerker J.M."/>
        </authorList>
    </citation>
    <scope>NUCLEOTIDE SEQUENCE [LARGE SCALE GENOMIC DNA]</scope>
    <source>
        <strain evidence="2 4">NBRC 0880</strain>
    </source>
</reference>
<evidence type="ECO:0000313" key="4">
    <source>
        <dbReference type="Proteomes" id="UP000239560"/>
    </source>
</evidence>
<evidence type="ECO:0000313" key="2">
    <source>
        <dbReference type="EMBL" id="PRQ69974.1"/>
    </source>
</evidence>
<name>A0A0K3CRM7_RHOTO</name>
<dbReference type="Proteomes" id="UP000199069">
    <property type="component" value="Unassembled WGS sequence"/>
</dbReference>
<dbReference type="EMBL" id="CWKI01000017">
    <property type="protein sequence ID" value="CTR11357.1"/>
    <property type="molecule type" value="Genomic_DNA"/>
</dbReference>